<dbReference type="AlphaFoldDB" id="A0A830GHM5"/>
<organism evidence="2 3">
    <name type="scientific">Haloarcula pellucida</name>
    <dbReference type="NCBI Taxonomy" id="1427151"/>
    <lineage>
        <taxon>Archaea</taxon>
        <taxon>Methanobacteriati</taxon>
        <taxon>Methanobacteriota</taxon>
        <taxon>Stenosarchaea group</taxon>
        <taxon>Halobacteria</taxon>
        <taxon>Halobacteriales</taxon>
        <taxon>Haloarculaceae</taxon>
        <taxon>Haloarcula</taxon>
    </lineage>
</organism>
<protein>
    <recommendedName>
        <fullName evidence="1">DUF7311 domain-containing protein</fullName>
    </recommendedName>
</protein>
<reference evidence="2" key="1">
    <citation type="journal article" date="2014" name="Int. J. Syst. Evol. Microbiol.">
        <title>Complete genome sequence of Corynebacterium casei LMG S-19264T (=DSM 44701T), isolated from a smear-ripened cheese.</title>
        <authorList>
            <consortium name="US DOE Joint Genome Institute (JGI-PGF)"/>
            <person name="Walter F."/>
            <person name="Albersmeier A."/>
            <person name="Kalinowski J."/>
            <person name="Ruckert C."/>
        </authorList>
    </citation>
    <scope>NUCLEOTIDE SEQUENCE</scope>
    <source>
        <strain evidence="2">JCM 17820</strain>
    </source>
</reference>
<proteinExistence type="predicted"/>
<gene>
    <name evidence="2" type="ORF">GCM10009030_01730</name>
</gene>
<keyword evidence="3" id="KW-1185">Reference proteome</keyword>
<sequence length="158" mass="16490">MILRVVLGAALTAALLAVTAPALSTAQADAADATVERQLSALSERLETMVATDDATLGRGARRVTAIRLPERTQTSAGVSSLRFHSREGVGVASWRVGDASGHSERLVGVPIRPAGGSLKLRESGVHRLAFGLRVRDGQTVVTVRRLAGTADRSGRDG</sequence>
<accession>A0A830GHM5</accession>
<dbReference type="InterPro" id="IPR055735">
    <property type="entry name" value="DUF7311"/>
</dbReference>
<dbReference type="Pfam" id="PF23993">
    <property type="entry name" value="DUF7311"/>
    <property type="match status" value="1"/>
</dbReference>
<evidence type="ECO:0000259" key="1">
    <source>
        <dbReference type="Pfam" id="PF23993"/>
    </source>
</evidence>
<dbReference type="Proteomes" id="UP000605784">
    <property type="component" value="Unassembled WGS sequence"/>
</dbReference>
<evidence type="ECO:0000313" key="2">
    <source>
        <dbReference type="EMBL" id="GGN85370.1"/>
    </source>
</evidence>
<name>A0A830GHM5_9EURY</name>
<evidence type="ECO:0000313" key="3">
    <source>
        <dbReference type="Proteomes" id="UP000605784"/>
    </source>
</evidence>
<dbReference type="EMBL" id="BMOU01000001">
    <property type="protein sequence ID" value="GGN85370.1"/>
    <property type="molecule type" value="Genomic_DNA"/>
</dbReference>
<feature type="domain" description="DUF7311" evidence="1">
    <location>
        <begin position="3"/>
        <end position="145"/>
    </location>
</feature>
<dbReference type="RefSeq" id="WP_188993676.1">
    <property type="nucleotide sequence ID" value="NZ_BMOU01000001.1"/>
</dbReference>
<comment type="caution">
    <text evidence="2">The sequence shown here is derived from an EMBL/GenBank/DDBJ whole genome shotgun (WGS) entry which is preliminary data.</text>
</comment>
<reference evidence="2" key="2">
    <citation type="submission" date="2020-09" db="EMBL/GenBank/DDBJ databases">
        <authorList>
            <person name="Sun Q."/>
            <person name="Ohkuma M."/>
        </authorList>
    </citation>
    <scope>NUCLEOTIDE SEQUENCE</scope>
    <source>
        <strain evidence="2">JCM 17820</strain>
    </source>
</reference>